<feature type="transmembrane region" description="Helical" evidence="1">
    <location>
        <begin position="32"/>
        <end position="49"/>
    </location>
</feature>
<evidence type="ECO:0000313" key="3">
    <source>
        <dbReference type="WBParaSite" id="PEQ_0000685001-mRNA-1"/>
    </source>
</evidence>
<accession>A0A914RXU7</accession>
<reference evidence="3" key="1">
    <citation type="submission" date="2022-11" db="UniProtKB">
        <authorList>
            <consortium name="WormBaseParasite"/>
        </authorList>
    </citation>
    <scope>IDENTIFICATION</scope>
</reference>
<organism evidence="2 3">
    <name type="scientific">Parascaris equorum</name>
    <name type="common">Equine roundworm</name>
    <dbReference type="NCBI Taxonomy" id="6256"/>
    <lineage>
        <taxon>Eukaryota</taxon>
        <taxon>Metazoa</taxon>
        <taxon>Ecdysozoa</taxon>
        <taxon>Nematoda</taxon>
        <taxon>Chromadorea</taxon>
        <taxon>Rhabditida</taxon>
        <taxon>Spirurina</taxon>
        <taxon>Ascaridomorpha</taxon>
        <taxon>Ascaridoidea</taxon>
        <taxon>Ascarididae</taxon>
        <taxon>Parascaris</taxon>
    </lineage>
</organism>
<proteinExistence type="predicted"/>
<keyword evidence="1" id="KW-0812">Transmembrane</keyword>
<keyword evidence="2" id="KW-1185">Reference proteome</keyword>
<evidence type="ECO:0000256" key="1">
    <source>
        <dbReference type="SAM" id="Phobius"/>
    </source>
</evidence>
<name>A0A914RXU7_PAREQ</name>
<dbReference type="AlphaFoldDB" id="A0A914RXU7"/>
<protein>
    <submittedName>
        <fullName evidence="3">Uncharacterized protein</fullName>
    </submittedName>
</protein>
<keyword evidence="1" id="KW-0472">Membrane</keyword>
<dbReference type="Proteomes" id="UP000887564">
    <property type="component" value="Unplaced"/>
</dbReference>
<evidence type="ECO:0000313" key="2">
    <source>
        <dbReference type="Proteomes" id="UP000887564"/>
    </source>
</evidence>
<dbReference type="WBParaSite" id="PEQ_0000685001-mRNA-1">
    <property type="protein sequence ID" value="PEQ_0000685001-mRNA-1"/>
    <property type="gene ID" value="PEQ_0000685001"/>
</dbReference>
<sequence length="50" mass="5615">MVRVGGSPDGLPRPAVTFADDDHRTAIFGTRMRFVMMLLVLFCLASIWFV</sequence>
<keyword evidence="1" id="KW-1133">Transmembrane helix</keyword>